<protein>
    <submittedName>
        <fullName evidence="1">Uncharacterized protein</fullName>
    </submittedName>
</protein>
<reference evidence="1 2" key="1">
    <citation type="submission" date="2018-08" db="EMBL/GenBank/DDBJ databases">
        <title>A genome reference for cultivated species of the human gut microbiota.</title>
        <authorList>
            <person name="Zou Y."/>
            <person name="Xue W."/>
            <person name="Luo G."/>
        </authorList>
    </citation>
    <scope>NUCLEOTIDE SEQUENCE [LARGE SCALE GENOMIC DNA]</scope>
    <source>
        <strain evidence="1 2">AM16-11</strain>
    </source>
</reference>
<proteinExistence type="predicted"/>
<gene>
    <name evidence="1" type="ORF">DW172_08980</name>
</gene>
<dbReference type="Proteomes" id="UP000285865">
    <property type="component" value="Unassembled WGS sequence"/>
</dbReference>
<evidence type="ECO:0000313" key="1">
    <source>
        <dbReference type="EMBL" id="RHI21792.1"/>
    </source>
</evidence>
<accession>A0A414ZL29</accession>
<evidence type="ECO:0000313" key="2">
    <source>
        <dbReference type="Proteomes" id="UP000285865"/>
    </source>
</evidence>
<sequence length="67" mass="7747">MGVFNYATYAKNLETGILKTNMTKIAKTLFEPIIIQNKKDMFQQTTKLRKQGKSLLICFYIRSNGLK</sequence>
<comment type="caution">
    <text evidence="1">The sequence shown here is derived from an EMBL/GenBank/DDBJ whole genome shotgun (WGS) entry which is preliminary data.</text>
</comment>
<dbReference type="AlphaFoldDB" id="A0A414ZL29"/>
<organism evidence="1 2">
    <name type="scientific">Agathobacter rectalis</name>
    <dbReference type="NCBI Taxonomy" id="39491"/>
    <lineage>
        <taxon>Bacteria</taxon>
        <taxon>Bacillati</taxon>
        <taxon>Bacillota</taxon>
        <taxon>Clostridia</taxon>
        <taxon>Lachnospirales</taxon>
        <taxon>Lachnospiraceae</taxon>
        <taxon>Agathobacter</taxon>
    </lineage>
</organism>
<dbReference type="EMBL" id="QRKN01000006">
    <property type="protein sequence ID" value="RHI21792.1"/>
    <property type="molecule type" value="Genomic_DNA"/>
</dbReference>
<name>A0A414ZL29_9FIRM</name>